<evidence type="ECO:0000256" key="1">
    <source>
        <dbReference type="SAM" id="MobiDB-lite"/>
    </source>
</evidence>
<sequence length="139" mass="15581">MLTNITSQVTKASLSSPLDFLSLNVINVVIPSSARQLNTIPDEKEITTGTGTENNGHHQVDPALSYNNMEEKKDQKVDKNQLPPFFPYPYRPYPFPFPFPRFPLPPYAPQFPWPIPSFPFPPVTVDHPAAFNLPAPPPV</sequence>
<organism evidence="2 3">
    <name type="scientific">Mucuna pruriens</name>
    <name type="common">Velvet bean</name>
    <name type="synonym">Dolichos pruriens</name>
    <dbReference type="NCBI Taxonomy" id="157652"/>
    <lineage>
        <taxon>Eukaryota</taxon>
        <taxon>Viridiplantae</taxon>
        <taxon>Streptophyta</taxon>
        <taxon>Embryophyta</taxon>
        <taxon>Tracheophyta</taxon>
        <taxon>Spermatophyta</taxon>
        <taxon>Magnoliopsida</taxon>
        <taxon>eudicotyledons</taxon>
        <taxon>Gunneridae</taxon>
        <taxon>Pentapetalae</taxon>
        <taxon>rosids</taxon>
        <taxon>fabids</taxon>
        <taxon>Fabales</taxon>
        <taxon>Fabaceae</taxon>
        <taxon>Papilionoideae</taxon>
        <taxon>50 kb inversion clade</taxon>
        <taxon>NPAAA clade</taxon>
        <taxon>indigoferoid/millettioid clade</taxon>
        <taxon>Phaseoleae</taxon>
        <taxon>Mucuna</taxon>
    </lineage>
</organism>
<evidence type="ECO:0000313" key="2">
    <source>
        <dbReference type="EMBL" id="RDY06598.1"/>
    </source>
</evidence>
<dbReference type="EMBL" id="QJKJ01001657">
    <property type="protein sequence ID" value="RDY06598.1"/>
    <property type="molecule type" value="Genomic_DNA"/>
</dbReference>
<feature type="non-terminal residue" evidence="2">
    <location>
        <position position="1"/>
    </location>
</feature>
<reference evidence="2" key="1">
    <citation type="submission" date="2018-05" db="EMBL/GenBank/DDBJ databases">
        <title>Draft genome of Mucuna pruriens seed.</title>
        <authorList>
            <person name="Nnadi N.E."/>
            <person name="Vos R."/>
            <person name="Hasami M.H."/>
            <person name="Devisetty U.K."/>
            <person name="Aguiy J.C."/>
        </authorList>
    </citation>
    <scope>NUCLEOTIDE SEQUENCE [LARGE SCALE GENOMIC DNA]</scope>
    <source>
        <strain evidence="2">JCA_2017</strain>
    </source>
</reference>
<feature type="region of interest" description="Disordered" evidence="1">
    <location>
        <begin position="40"/>
        <end position="65"/>
    </location>
</feature>
<accession>A0A371HUY2</accession>
<gene>
    <name evidence="2" type="ORF">CR513_09386</name>
</gene>
<proteinExistence type="predicted"/>
<protein>
    <submittedName>
        <fullName evidence="2">Uncharacterized protein</fullName>
    </submittedName>
</protein>
<evidence type="ECO:0000313" key="3">
    <source>
        <dbReference type="Proteomes" id="UP000257109"/>
    </source>
</evidence>
<name>A0A371HUY2_MUCPR</name>
<keyword evidence="3" id="KW-1185">Reference proteome</keyword>
<dbReference type="AlphaFoldDB" id="A0A371HUY2"/>
<dbReference type="Proteomes" id="UP000257109">
    <property type="component" value="Unassembled WGS sequence"/>
</dbReference>
<comment type="caution">
    <text evidence="2">The sequence shown here is derived from an EMBL/GenBank/DDBJ whole genome shotgun (WGS) entry which is preliminary data.</text>
</comment>